<evidence type="ECO:0000313" key="5">
    <source>
        <dbReference type="EMBL" id="CAG9972520.1"/>
    </source>
</evidence>
<comment type="caution">
    <text evidence="5">The sequence shown here is derived from an EMBL/GenBank/DDBJ whole genome shotgun (WGS) entry which is preliminary data.</text>
</comment>
<feature type="domain" description="Alginate lyase" evidence="4">
    <location>
        <begin position="127"/>
        <end position="316"/>
    </location>
</feature>
<keyword evidence="6" id="KW-1185">Reference proteome</keyword>
<dbReference type="Pfam" id="PF05426">
    <property type="entry name" value="Alginate_lyase"/>
    <property type="match status" value="1"/>
</dbReference>
<gene>
    <name evidence="5" type="ORF">CBYS24578_00001085</name>
</gene>
<evidence type="ECO:0000256" key="3">
    <source>
        <dbReference type="SAM" id="SignalP"/>
    </source>
</evidence>
<evidence type="ECO:0000256" key="2">
    <source>
        <dbReference type="ARBA" id="ARBA00023239"/>
    </source>
</evidence>
<evidence type="ECO:0000256" key="1">
    <source>
        <dbReference type="ARBA" id="ARBA00022729"/>
    </source>
</evidence>
<dbReference type="GO" id="GO:0016829">
    <property type="term" value="F:lyase activity"/>
    <property type="evidence" value="ECO:0007669"/>
    <property type="project" value="UniProtKB-KW"/>
</dbReference>
<dbReference type="InterPro" id="IPR008397">
    <property type="entry name" value="Alginate_lyase_dom"/>
</dbReference>
<dbReference type="GO" id="GO:0042597">
    <property type="term" value="C:periplasmic space"/>
    <property type="evidence" value="ECO:0007669"/>
    <property type="project" value="InterPro"/>
</dbReference>
<dbReference type="SUPFAM" id="SSF48230">
    <property type="entry name" value="Chondroitin AC/alginate lyase"/>
    <property type="match status" value="1"/>
</dbReference>
<protein>
    <recommendedName>
        <fullName evidence="4">Alginate lyase domain-containing protein</fullName>
    </recommendedName>
</protein>
<proteinExistence type="predicted"/>
<dbReference type="AlphaFoldDB" id="A0A9N9XWG3"/>
<reference evidence="6" key="1">
    <citation type="submission" date="2019-06" db="EMBL/GenBank/DDBJ databases">
        <authorList>
            <person name="Broberg M."/>
        </authorList>
    </citation>
    <scope>NUCLEOTIDE SEQUENCE [LARGE SCALE GENOMIC DNA]</scope>
</reference>
<feature type="signal peptide" evidence="3">
    <location>
        <begin position="1"/>
        <end position="27"/>
    </location>
</feature>
<dbReference type="OrthoDB" id="5280547at2759"/>
<accession>A0A9N9XWG3</accession>
<keyword evidence="1 3" id="KW-0732">Signal</keyword>
<name>A0A9N9XWG3_9HYPO</name>
<dbReference type="InterPro" id="IPR008929">
    <property type="entry name" value="Chondroitin_lyas"/>
</dbReference>
<sequence length="391" mass="44158">MTSFVFKKQTIPLLYSITAAWLVPVSAQVGPFFPVHHSGASDVKFTKTFNYEFKHPGIDFTHDDMERVREGVLQQQEPWKSAWERFIALPGASSNYTMSEVMEEISRGVVTTNRGFERDGWAALYNTIAWYITRDQRHFDKATSIIDAWGTTLKRFTGLDNSLGVHGGLAFVNAAEILRSEGGWIEEGESYRGSTGFSGMLYRVMAPAVVSIGQSNYGIAMVQSLMAISIYLEDVVMWNYAMNEYQNNVCGGIKGLINPQTGQSSESGRDQGHVQFGLGISLHASLIAWNQGHDLFHFENSTLRRGLEYSAKYNSNETVPYDPRYARCNSRLVAGPWPKISEVGRGELSTWWLAAREFYNKVLREHVPSVERLASLKNYSPDPFYELMYSR</sequence>
<evidence type="ECO:0000313" key="6">
    <source>
        <dbReference type="Proteomes" id="UP000754883"/>
    </source>
</evidence>
<organism evidence="5 6">
    <name type="scientific">Clonostachys byssicola</name>
    <dbReference type="NCBI Taxonomy" id="160290"/>
    <lineage>
        <taxon>Eukaryota</taxon>
        <taxon>Fungi</taxon>
        <taxon>Dikarya</taxon>
        <taxon>Ascomycota</taxon>
        <taxon>Pezizomycotina</taxon>
        <taxon>Sordariomycetes</taxon>
        <taxon>Hypocreomycetidae</taxon>
        <taxon>Hypocreales</taxon>
        <taxon>Bionectriaceae</taxon>
        <taxon>Clonostachys</taxon>
    </lineage>
</organism>
<feature type="chain" id="PRO_5040439619" description="Alginate lyase domain-containing protein" evidence="3">
    <location>
        <begin position="28"/>
        <end position="391"/>
    </location>
</feature>
<reference evidence="5 6" key="2">
    <citation type="submission" date="2021-10" db="EMBL/GenBank/DDBJ databases">
        <authorList>
            <person name="Piombo E."/>
        </authorList>
    </citation>
    <scope>NUCLEOTIDE SEQUENCE [LARGE SCALE GENOMIC DNA]</scope>
</reference>
<evidence type="ECO:0000259" key="4">
    <source>
        <dbReference type="Pfam" id="PF05426"/>
    </source>
</evidence>
<dbReference type="Proteomes" id="UP000754883">
    <property type="component" value="Unassembled WGS sequence"/>
</dbReference>
<dbReference type="EMBL" id="CABFNO020001240">
    <property type="protein sequence ID" value="CAG9972520.1"/>
    <property type="molecule type" value="Genomic_DNA"/>
</dbReference>
<dbReference type="Gene3D" id="1.50.10.100">
    <property type="entry name" value="Chondroitin AC/alginate lyase"/>
    <property type="match status" value="1"/>
</dbReference>
<keyword evidence="2" id="KW-0456">Lyase</keyword>